<organism evidence="2 3">
    <name type="scientific">Pararge aegeria aegeria</name>
    <dbReference type="NCBI Taxonomy" id="348720"/>
    <lineage>
        <taxon>Eukaryota</taxon>
        <taxon>Metazoa</taxon>
        <taxon>Ecdysozoa</taxon>
        <taxon>Arthropoda</taxon>
        <taxon>Hexapoda</taxon>
        <taxon>Insecta</taxon>
        <taxon>Pterygota</taxon>
        <taxon>Neoptera</taxon>
        <taxon>Endopterygota</taxon>
        <taxon>Lepidoptera</taxon>
        <taxon>Glossata</taxon>
        <taxon>Ditrysia</taxon>
        <taxon>Papilionoidea</taxon>
        <taxon>Nymphalidae</taxon>
        <taxon>Satyrinae</taxon>
        <taxon>Satyrini</taxon>
        <taxon>Parargina</taxon>
        <taxon>Pararge</taxon>
    </lineage>
</organism>
<keyword evidence="1" id="KW-1133">Transmembrane helix</keyword>
<dbReference type="AlphaFoldDB" id="A0A8S4RVG2"/>
<dbReference type="EMBL" id="CAKXAJ010025576">
    <property type="protein sequence ID" value="CAH2241418.1"/>
    <property type="molecule type" value="Genomic_DNA"/>
</dbReference>
<evidence type="ECO:0000256" key="1">
    <source>
        <dbReference type="SAM" id="Phobius"/>
    </source>
</evidence>
<feature type="transmembrane region" description="Helical" evidence="1">
    <location>
        <begin position="122"/>
        <end position="144"/>
    </location>
</feature>
<reference evidence="2" key="1">
    <citation type="submission" date="2022-03" db="EMBL/GenBank/DDBJ databases">
        <authorList>
            <person name="Lindestad O."/>
        </authorList>
    </citation>
    <scope>NUCLEOTIDE SEQUENCE</scope>
</reference>
<evidence type="ECO:0000313" key="2">
    <source>
        <dbReference type="EMBL" id="CAH2241418.1"/>
    </source>
</evidence>
<evidence type="ECO:0000313" key="3">
    <source>
        <dbReference type="Proteomes" id="UP000838756"/>
    </source>
</evidence>
<accession>A0A8S4RVG2</accession>
<keyword evidence="1" id="KW-0812">Transmembrane</keyword>
<gene>
    <name evidence="2" type="primary">jg15615</name>
    <name evidence="2" type="ORF">PAEG_LOCUS17855</name>
</gene>
<keyword evidence="3" id="KW-1185">Reference proteome</keyword>
<dbReference type="OrthoDB" id="7393128at2759"/>
<comment type="caution">
    <text evidence="2">The sequence shown here is derived from an EMBL/GenBank/DDBJ whole genome shotgun (WGS) entry which is preliminary data.</text>
</comment>
<feature type="transmembrane region" description="Helical" evidence="1">
    <location>
        <begin position="34"/>
        <end position="55"/>
    </location>
</feature>
<protein>
    <submittedName>
        <fullName evidence="2">Jg15615 protein</fullName>
    </submittedName>
</protein>
<keyword evidence="1" id="KW-0472">Membrane</keyword>
<name>A0A8S4RVG2_9NEOP</name>
<proteinExistence type="predicted"/>
<sequence>MSEEKGKGPEPVQPVDPESVMRELGHLGRFHLQVYLLIALAAVQVGLVHVTYIFLAADVPYRKTKYPEICARNRIQDLEVRVKTFCKTKNMTNDAKVSSETAGHVDTDALMQELGQFKRFHLLNYFLLGLVPFVLAHYAINYVFLAADVPYR</sequence>
<dbReference type="Proteomes" id="UP000838756">
    <property type="component" value="Unassembled WGS sequence"/>
</dbReference>